<dbReference type="SUPFAM" id="SSF57756">
    <property type="entry name" value="Retrovirus zinc finger-like domains"/>
    <property type="match status" value="1"/>
</dbReference>
<dbReference type="Proteomes" id="UP000233837">
    <property type="component" value="Unassembled WGS sequence"/>
</dbReference>
<reference evidence="4 5" key="2">
    <citation type="journal article" date="2017" name="Nature">
        <title>The Apostasia genome and the evolution of orchids.</title>
        <authorList>
            <person name="Zhang G.Q."/>
            <person name="Liu K.W."/>
            <person name="Li Z."/>
            <person name="Lohaus R."/>
            <person name="Hsiao Y.Y."/>
            <person name="Niu S.C."/>
            <person name="Wang J.Y."/>
            <person name="Lin Y.C."/>
            <person name="Xu Q."/>
            <person name="Chen L.J."/>
            <person name="Yoshida K."/>
            <person name="Fujiwara S."/>
            <person name="Wang Z.W."/>
            <person name="Zhang Y.Q."/>
            <person name="Mitsuda N."/>
            <person name="Wang M."/>
            <person name="Liu G.H."/>
            <person name="Pecoraro L."/>
            <person name="Huang H.X."/>
            <person name="Xiao X.J."/>
            <person name="Lin M."/>
            <person name="Wu X.Y."/>
            <person name="Wu W.L."/>
            <person name="Chen Y.Y."/>
            <person name="Chang S.B."/>
            <person name="Sakamoto S."/>
            <person name="Ohme-Takagi M."/>
            <person name="Yagi M."/>
            <person name="Zeng S.J."/>
            <person name="Shen C.Y."/>
            <person name="Yeh C.M."/>
            <person name="Luo Y.B."/>
            <person name="Tsai W.C."/>
            <person name="Van de Peer Y."/>
            <person name="Liu Z.J."/>
        </authorList>
    </citation>
    <scope>NUCLEOTIDE SEQUENCE [LARGE SCALE GENOMIC DNA]</scope>
    <source>
        <tissue evidence="4">The whole plant</tissue>
    </source>
</reference>
<protein>
    <recommendedName>
        <fullName evidence="3">CCHC-type domain-containing protein</fullName>
    </recommendedName>
</protein>
<keyword evidence="1" id="KW-0479">Metal-binding</keyword>
<dbReference type="SMART" id="SM00343">
    <property type="entry name" value="ZnF_C2HC"/>
    <property type="match status" value="1"/>
</dbReference>
<keyword evidence="1" id="KW-0862">Zinc</keyword>
<evidence type="ECO:0000313" key="4">
    <source>
        <dbReference type="EMBL" id="PKU66245.1"/>
    </source>
</evidence>
<dbReference type="GO" id="GO:0003676">
    <property type="term" value="F:nucleic acid binding"/>
    <property type="evidence" value="ECO:0007669"/>
    <property type="project" value="InterPro"/>
</dbReference>
<dbReference type="InterPro" id="IPR036875">
    <property type="entry name" value="Znf_CCHC_sf"/>
</dbReference>
<feature type="region of interest" description="Disordered" evidence="2">
    <location>
        <begin position="65"/>
        <end position="88"/>
    </location>
</feature>
<dbReference type="InterPro" id="IPR001878">
    <property type="entry name" value="Znf_CCHC"/>
</dbReference>
<keyword evidence="1" id="KW-0863">Zinc-finger</keyword>
<name>A0A2I0VS52_9ASPA</name>
<reference evidence="4 5" key="1">
    <citation type="journal article" date="2016" name="Sci. Rep.">
        <title>The Dendrobium catenatum Lindl. genome sequence provides insights into polysaccharide synthase, floral development and adaptive evolution.</title>
        <authorList>
            <person name="Zhang G.Q."/>
            <person name="Xu Q."/>
            <person name="Bian C."/>
            <person name="Tsai W.C."/>
            <person name="Yeh C.M."/>
            <person name="Liu K.W."/>
            <person name="Yoshida K."/>
            <person name="Zhang L.S."/>
            <person name="Chang S.B."/>
            <person name="Chen F."/>
            <person name="Shi Y."/>
            <person name="Su Y.Y."/>
            <person name="Zhang Y.Q."/>
            <person name="Chen L.J."/>
            <person name="Yin Y."/>
            <person name="Lin M."/>
            <person name="Huang H."/>
            <person name="Deng H."/>
            <person name="Wang Z.W."/>
            <person name="Zhu S.L."/>
            <person name="Zhao X."/>
            <person name="Deng C."/>
            <person name="Niu S.C."/>
            <person name="Huang J."/>
            <person name="Wang M."/>
            <person name="Liu G.H."/>
            <person name="Yang H.J."/>
            <person name="Xiao X.J."/>
            <person name="Hsiao Y.Y."/>
            <person name="Wu W.L."/>
            <person name="Chen Y.Y."/>
            <person name="Mitsuda N."/>
            <person name="Ohme-Takagi M."/>
            <person name="Luo Y.B."/>
            <person name="Van de Peer Y."/>
            <person name="Liu Z.J."/>
        </authorList>
    </citation>
    <scope>NUCLEOTIDE SEQUENCE [LARGE SCALE GENOMIC DNA]</scope>
    <source>
        <tissue evidence="4">The whole plant</tissue>
    </source>
</reference>
<accession>A0A2I0VS52</accession>
<dbReference type="GO" id="GO:0008270">
    <property type="term" value="F:zinc ion binding"/>
    <property type="evidence" value="ECO:0007669"/>
    <property type="project" value="UniProtKB-KW"/>
</dbReference>
<sequence length="169" mass="19054">MARFLSGLQPAIANVVQLQPYWTFQDVTGLALKVKKQQAKAKKLYQRNVGPEPVNDKEIKINKNVAGSSKQQDEALTRPSKRWNQGSVPAPARKCFKCQGFGHIASNCPNRRVVTMIEEPECEETPPNVAVDVNVEEPTYLKGDEGNMLVLQQSLTIHRDDSWLRHNIF</sequence>
<keyword evidence="5" id="KW-1185">Reference proteome</keyword>
<dbReference type="Gene3D" id="4.10.60.10">
    <property type="entry name" value="Zinc finger, CCHC-type"/>
    <property type="match status" value="1"/>
</dbReference>
<dbReference type="AlphaFoldDB" id="A0A2I0VS52"/>
<evidence type="ECO:0000256" key="2">
    <source>
        <dbReference type="SAM" id="MobiDB-lite"/>
    </source>
</evidence>
<dbReference type="EMBL" id="KZ503289">
    <property type="protein sequence ID" value="PKU66245.1"/>
    <property type="molecule type" value="Genomic_DNA"/>
</dbReference>
<evidence type="ECO:0000259" key="3">
    <source>
        <dbReference type="PROSITE" id="PS50158"/>
    </source>
</evidence>
<gene>
    <name evidence="4" type="ORF">MA16_Dca014095</name>
</gene>
<feature type="domain" description="CCHC-type" evidence="3">
    <location>
        <begin position="93"/>
        <end position="110"/>
    </location>
</feature>
<dbReference type="PANTHER" id="PTHR35046">
    <property type="entry name" value="ZINC KNUCKLE (CCHC-TYPE) FAMILY PROTEIN"/>
    <property type="match status" value="1"/>
</dbReference>
<organism evidence="4 5">
    <name type="scientific">Dendrobium catenatum</name>
    <dbReference type="NCBI Taxonomy" id="906689"/>
    <lineage>
        <taxon>Eukaryota</taxon>
        <taxon>Viridiplantae</taxon>
        <taxon>Streptophyta</taxon>
        <taxon>Embryophyta</taxon>
        <taxon>Tracheophyta</taxon>
        <taxon>Spermatophyta</taxon>
        <taxon>Magnoliopsida</taxon>
        <taxon>Liliopsida</taxon>
        <taxon>Asparagales</taxon>
        <taxon>Orchidaceae</taxon>
        <taxon>Epidendroideae</taxon>
        <taxon>Malaxideae</taxon>
        <taxon>Dendrobiinae</taxon>
        <taxon>Dendrobium</taxon>
    </lineage>
</organism>
<evidence type="ECO:0000256" key="1">
    <source>
        <dbReference type="PROSITE-ProRule" id="PRU00047"/>
    </source>
</evidence>
<proteinExistence type="predicted"/>
<dbReference type="PANTHER" id="PTHR35046:SF21">
    <property type="entry name" value="RETROTRANSPOSON GAG DOMAIN-CONTAINING PROTEIN-RELATED"/>
    <property type="match status" value="1"/>
</dbReference>
<dbReference type="PROSITE" id="PS50158">
    <property type="entry name" value="ZF_CCHC"/>
    <property type="match status" value="1"/>
</dbReference>
<dbReference type="Pfam" id="PF00098">
    <property type="entry name" value="zf-CCHC"/>
    <property type="match status" value="1"/>
</dbReference>
<evidence type="ECO:0000313" key="5">
    <source>
        <dbReference type="Proteomes" id="UP000233837"/>
    </source>
</evidence>